<accession>A0ABR8LUD5</accession>
<evidence type="ECO:0000313" key="2">
    <source>
        <dbReference type="Proteomes" id="UP000627521"/>
    </source>
</evidence>
<comment type="caution">
    <text evidence="1">The sequence shown here is derived from an EMBL/GenBank/DDBJ whole genome shotgun (WGS) entry which is preliminary data.</text>
</comment>
<protein>
    <submittedName>
        <fullName evidence="1">Uncharacterized protein</fullName>
    </submittedName>
</protein>
<evidence type="ECO:0000313" key="1">
    <source>
        <dbReference type="EMBL" id="MBD3863779.1"/>
    </source>
</evidence>
<reference evidence="1 2" key="1">
    <citation type="submission" date="2020-09" db="EMBL/GenBank/DDBJ databases">
        <title>Bacillus nautilus sp. nov., Chryseoglobus crepusculi sp. nov, and Psychrobacter noctis sp. nov., isolated from deep-sea sponges from the equatorial Atlantic.</title>
        <authorList>
            <person name="Stennett H.L."/>
            <person name="Williams S.E."/>
        </authorList>
    </citation>
    <scope>NUCLEOTIDE SEQUENCE [LARGE SCALE GENOMIC DNA]</scope>
    <source>
        <strain evidence="1 2">28M-24</strain>
    </source>
</reference>
<dbReference type="RefSeq" id="WP_191101405.1">
    <property type="nucleotide sequence ID" value="NZ_JACXXH010000005.1"/>
</dbReference>
<organism evidence="1 2">
    <name type="scientific">Olleya marilimosa</name>
    <dbReference type="NCBI Taxonomy" id="272164"/>
    <lineage>
        <taxon>Bacteria</taxon>
        <taxon>Pseudomonadati</taxon>
        <taxon>Bacteroidota</taxon>
        <taxon>Flavobacteriia</taxon>
        <taxon>Flavobacteriales</taxon>
        <taxon>Flavobacteriaceae</taxon>
    </lineage>
</organism>
<dbReference type="Proteomes" id="UP000627521">
    <property type="component" value="Unassembled WGS sequence"/>
</dbReference>
<gene>
    <name evidence="1" type="ORF">IEG06_09985</name>
</gene>
<name>A0ABR8LUD5_9FLAO</name>
<keyword evidence="2" id="KW-1185">Reference proteome</keyword>
<proteinExistence type="predicted"/>
<dbReference type="EMBL" id="JACXXH010000005">
    <property type="protein sequence ID" value="MBD3863779.1"/>
    <property type="molecule type" value="Genomic_DNA"/>
</dbReference>
<sequence length="105" mass="12325">MSNSIIEIKRLKQYANKARAIQIYINNKKIDTIKDGETKSFQVDPIQNQVCAKIDWCKTKPLKINTNENTITKLELRSNLSGFKLKFALYYVIFKTSEYLYLKKI</sequence>